<keyword evidence="1" id="KW-0732">Signal</keyword>
<evidence type="ECO:0000256" key="1">
    <source>
        <dbReference type="SAM" id="SignalP"/>
    </source>
</evidence>
<dbReference type="Proteomes" id="UP000613030">
    <property type="component" value="Unassembled WGS sequence"/>
</dbReference>
<name>A0ABS1L2P6_9BACT</name>
<dbReference type="RefSeq" id="WP_202016714.1">
    <property type="nucleotide sequence ID" value="NZ_JAERRB010000023.1"/>
</dbReference>
<proteinExistence type="predicted"/>
<organism evidence="2 3">
    <name type="scientific">Chryseolinea lacunae</name>
    <dbReference type="NCBI Taxonomy" id="2801331"/>
    <lineage>
        <taxon>Bacteria</taxon>
        <taxon>Pseudomonadati</taxon>
        <taxon>Bacteroidota</taxon>
        <taxon>Cytophagia</taxon>
        <taxon>Cytophagales</taxon>
        <taxon>Fulvivirgaceae</taxon>
        <taxon>Chryseolinea</taxon>
    </lineage>
</organism>
<protein>
    <recommendedName>
        <fullName evidence="4">Lipoprotein</fullName>
    </recommendedName>
</protein>
<evidence type="ECO:0008006" key="4">
    <source>
        <dbReference type="Google" id="ProtNLM"/>
    </source>
</evidence>
<dbReference type="EMBL" id="JAERRB010000023">
    <property type="protein sequence ID" value="MBL0745960.1"/>
    <property type="molecule type" value="Genomic_DNA"/>
</dbReference>
<keyword evidence="3" id="KW-1185">Reference proteome</keyword>
<gene>
    <name evidence="2" type="ORF">JI741_32310</name>
</gene>
<accession>A0ABS1L2P6</accession>
<evidence type="ECO:0000313" key="3">
    <source>
        <dbReference type="Proteomes" id="UP000613030"/>
    </source>
</evidence>
<evidence type="ECO:0000313" key="2">
    <source>
        <dbReference type="EMBL" id="MBL0745960.1"/>
    </source>
</evidence>
<feature type="signal peptide" evidence="1">
    <location>
        <begin position="1"/>
        <end position="18"/>
    </location>
</feature>
<reference evidence="2 3" key="1">
    <citation type="submission" date="2021-01" db="EMBL/GenBank/DDBJ databases">
        <title>Chryseolinea sp. Jin1 Genome sequencing and assembly.</title>
        <authorList>
            <person name="Kim I."/>
        </authorList>
    </citation>
    <scope>NUCLEOTIDE SEQUENCE [LARGE SCALE GENOMIC DNA]</scope>
    <source>
        <strain evidence="2 3">Jin1</strain>
    </source>
</reference>
<sequence>MMKILPAIALLSLFSCTAKTNSKSVVEYTSGRQLLTLNQKTKTGESWQSPEVGRIARHSALIDEEYLVKIFLKDTTIDLIDAYVGCVAVDNPSVDTAAYTFDARTRLSGCEQGLVVKNDTIYIGFTPKSPGMKTFEEITLLTRDDEKIFRTQKYVFDFLVVEK</sequence>
<dbReference type="PROSITE" id="PS51257">
    <property type="entry name" value="PROKAR_LIPOPROTEIN"/>
    <property type="match status" value="1"/>
</dbReference>
<comment type="caution">
    <text evidence="2">The sequence shown here is derived from an EMBL/GenBank/DDBJ whole genome shotgun (WGS) entry which is preliminary data.</text>
</comment>
<feature type="chain" id="PRO_5045637562" description="Lipoprotein" evidence="1">
    <location>
        <begin position="19"/>
        <end position="163"/>
    </location>
</feature>